<dbReference type="GO" id="GO:0046872">
    <property type="term" value="F:metal ion binding"/>
    <property type="evidence" value="ECO:0007669"/>
    <property type="project" value="InterPro"/>
</dbReference>
<dbReference type="InterPro" id="IPR011761">
    <property type="entry name" value="ATP-grasp"/>
</dbReference>
<evidence type="ECO:0000313" key="4">
    <source>
        <dbReference type="Proteomes" id="UP000253153"/>
    </source>
</evidence>
<protein>
    <recommendedName>
        <fullName evidence="2">ATP-grasp domain-containing protein</fullName>
    </recommendedName>
</protein>
<dbReference type="SUPFAM" id="SSF56059">
    <property type="entry name" value="Glutathione synthetase ATP-binding domain-like"/>
    <property type="match status" value="1"/>
</dbReference>
<dbReference type="InterPro" id="IPR003806">
    <property type="entry name" value="ATP-grasp_PylC-type"/>
</dbReference>
<dbReference type="PROSITE" id="PS50975">
    <property type="entry name" value="ATP_GRASP"/>
    <property type="match status" value="1"/>
</dbReference>
<name>A0A366RQU0_9HYPO</name>
<dbReference type="PANTHER" id="PTHR37018">
    <property type="entry name" value="CULTURE SPECIFIC PROTEIN, PUTATIVE (AFU_ORTHOLOGUE AFUA_2G00130)-RELATED"/>
    <property type="match status" value="1"/>
</dbReference>
<comment type="caution">
    <text evidence="3">The sequence shown here is derived from an EMBL/GenBank/DDBJ whole genome shotgun (WGS) entry which is preliminary data.</text>
</comment>
<accession>A0A366RQU0</accession>
<dbReference type="RefSeq" id="XP_031015857.1">
    <property type="nucleotide sequence ID" value="XM_031160087.1"/>
</dbReference>
<dbReference type="Pfam" id="PF02655">
    <property type="entry name" value="ATP-grasp_3"/>
    <property type="match status" value="1"/>
</dbReference>
<dbReference type="Proteomes" id="UP000253153">
    <property type="component" value="Unassembled WGS sequence"/>
</dbReference>
<keyword evidence="1" id="KW-0067">ATP-binding</keyword>
<dbReference type="AlphaFoldDB" id="A0A366RQU0"/>
<keyword evidence="1" id="KW-0547">Nucleotide-binding</keyword>
<evidence type="ECO:0000259" key="2">
    <source>
        <dbReference type="PROSITE" id="PS50975"/>
    </source>
</evidence>
<evidence type="ECO:0000313" key="3">
    <source>
        <dbReference type="EMBL" id="RBR18665.1"/>
    </source>
</evidence>
<reference evidence="3 4" key="1">
    <citation type="submission" date="2018-06" db="EMBL/GenBank/DDBJ databases">
        <title>Fusarium incarnatum-equiseti species complex species 28.</title>
        <authorList>
            <person name="Gardiner D.M."/>
        </authorList>
    </citation>
    <scope>NUCLEOTIDE SEQUENCE [LARGE SCALE GENOMIC DNA]</scope>
    <source>
        <strain evidence="3 4">FIESC_28</strain>
    </source>
</reference>
<dbReference type="EMBL" id="QKXC01000122">
    <property type="protein sequence ID" value="RBR18665.1"/>
    <property type="molecule type" value="Genomic_DNA"/>
</dbReference>
<proteinExistence type="predicted"/>
<feature type="domain" description="ATP-grasp" evidence="2">
    <location>
        <begin position="163"/>
        <end position="391"/>
    </location>
</feature>
<sequence length="454" mass="50651">MSSTIEFDSTLKDLYALSPGDNAEIHLCYTIPTVQVQMTRGIPICKKYAYQDPLSHKDRDIQARIFAQVVPQLFGIIAGKMRLIMFDLDGPGSEDVDLQPRLDTEHIMQQICEHQRPTVTYVRNASDVVIPEAAKLSLANPMDCLEHLPAAVPLESHYRALSKRDLVFSGLPTPPSMVIDTHLDSKQVLDPQLRANEVARMLTCIEQKSFPFVVKLPQALSGQGTFLIRNESDRSGSLEILRKEVDHMLVQLNDSNSHLHPTSIVVQEIVPGSALAISLFLPRDGEPILTSCCDQFVSEDGHWDGGHIDYSQQSRLKTEYMPIAKKIAAYMNRLGYYGPLGADIMTDSEERHLVIDLNIRVTGSHPLGFLKGFFSVTRGFNDAAIFFPLFINLSLTQFRKIFSAELEEGRIIIAGWCHEQGVQSSVTTVIVAAEDQQRLGQLARRIKGFATLGH</sequence>
<keyword evidence="4" id="KW-1185">Reference proteome</keyword>
<gene>
    <name evidence="3" type="ORF">FIESC28_05942</name>
</gene>
<dbReference type="PANTHER" id="PTHR37018:SF1">
    <property type="entry name" value="CULTURE SPECIFIC PROTEIN, PUTATIVE (AFU_ORTHOLOGUE AFUA_2G00130)-RELATED"/>
    <property type="match status" value="1"/>
</dbReference>
<dbReference type="InterPro" id="IPR053269">
    <property type="entry name" value="Asp-Met_ligase"/>
</dbReference>
<evidence type="ECO:0000256" key="1">
    <source>
        <dbReference type="PROSITE-ProRule" id="PRU00409"/>
    </source>
</evidence>
<dbReference type="Gene3D" id="3.30.470.20">
    <property type="entry name" value="ATP-grasp fold, B domain"/>
    <property type="match status" value="1"/>
</dbReference>
<dbReference type="OrthoDB" id="5946236at2759"/>
<dbReference type="GO" id="GO:0005524">
    <property type="term" value="F:ATP binding"/>
    <property type="evidence" value="ECO:0007669"/>
    <property type="project" value="UniProtKB-UniRule"/>
</dbReference>
<organism evidence="3 4">
    <name type="scientific">Fusarium coffeatum</name>
    <dbReference type="NCBI Taxonomy" id="231269"/>
    <lineage>
        <taxon>Eukaryota</taxon>
        <taxon>Fungi</taxon>
        <taxon>Dikarya</taxon>
        <taxon>Ascomycota</taxon>
        <taxon>Pezizomycotina</taxon>
        <taxon>Sordariomycetes</taxon>
        <taxon>Hypocreomycetidae</taxon>
        <taxon>Hypocreales</taxon>
        <taxon>Nectriaceae</taxon>
        <taxon>Fusarium</taxon>
        <taxon>Fusarium incarnatum-equiseti species complex</taxon>
    </lineage>
</organism>
<dbReference type="GeneID" id="41995383"/>